<gene>
    <name evidence="2" type="ORF">IAB14_04665</name>
</gene>
<evidence type="ECO:0000256" key="1">
    <source>
        <dbReference type="SAM" id="Phobius"/>
    </source>
</evidence>
<accession>A0A9D1SXP0</accession>
<keyword evidence="1" id="KW-0812">Transmembrane</keyword>
<feature type="transmembrane region" description="Helical" evidence="1">
    <location>
        <begin position="5"/>
        <end position="25"/>
    </location>
</feature>
<organism evidence="2 3">
    <name type="scientific">Candidatus Stercoripulliclostridium merdipullorum</name>
    <dbReference type="NCBI Taxonomy" id="2840952"/>
    <lineage>
        <taxon>Bacteria</taxon>
        <taxon>Bacillati</taxon>
        <taxon>Bacillota</taxon>
        <taxon>Clostridia</taxon>
        <taxon>Eubacteriales</taxon>
        <taxon>Candidatus Stercoripulliclostridium</taxon>
    </lineage>
</organism>
<dbReference type="Proteomes" id="UP000886891">
    <property type="component" value="Unassembled WGS sequence"/>
</dbReference>
<keyword evidence="1" id="KW-0472">Membrane</keyword>
<sequence>MKRRIFAWFIFVLTVVMICGLSFVACKKKKPQPTTPGTTQTQPEVPAWQDKTVSTTEIINTLWDRMAADVTIGEEKKFIADFDALVKVDRHIEGKENAQYKFVVRADVDAGEKQDGKMLIELVETVAQKQRVLFGLACDIESTEDRKEPYVYINILGKGYRKFNGYSLAQLITTLQPQNSEIFKGDRPKTLFNLLVSVTGLFESKGKLTDEGNTYVLNMNPAQVFKNLAVLPSDKIFAQLGIEPAQANAAIQEIAKRLGKDKIVGFQTLCTELSTVLKYTKATCFFRFDADKKFVNAEVQVNYNKNNGTAGEPHSDYTLTVNRARISTGTLNVFEGSGLTEEVRKQDALNLLNFSLKGNAVSYKGEEIAHRYGIEVQSDLDAFELLALVNNTDKANIVSTLKKLGYFHLEINEVDNNGQKLVNILTVHSKFDEGFFVVNANLNDAQMLISLPIGLGGVYEFEGLIDVIGMLKNADGAASANAAVSNKPALSGNGASDKESGQKPDVLGIVKELLQFVHADNFKADGVTVELQSLIVKALETFGVRLEGKLNDVLAQVLDCDTVNIKLQTPAFGTCVQVGTDTVESGIRTASAFRSGKDIIKEVVSLDALKYQILEGDSNLKRYLSGSYEAGKCFAITGKNLKGETVATSGYIMAYEGLDVNTPGEQEVTFYIAIGTDLVSTINLASIVADIKLSDLLPLNGVLKYTATLTVSGYDESAEIGITNLAETKEIRMDTSEAKSWFGKVKKSSYSDIVLKLKESSFKLTESDARILKDGTDVTQQVFADGMNVAGTYTVTVGIGKYRSTEYTFFVDAVYLERNDGGSEPTILTLGDEYQLADYTVVMVDSNGKRSELTAEPVYKIGYKTMKLEEIFDIKDGVYTLKRNLDFIGKKFSIVYSVQTAGGKREFTVEIPVTGPELKKGSSVQYFGTSLNGYLTLTSDGTQYLLQYESGKWVLKSADGKVKSAEIVFEWGKEGSGDTVQFNEKGRIARYPNENKSGSRYAKIYYVLTFDGYRFDGSFTVYELSVSDKTSWLSSLSVGDRLDGAISYVNKIEYRTEDGQIAELEFKYGGAGFGIYLKDTDTKVYDVTVKVFNGEEDVTASVLADGAFTTAGTYKVTYDLEIDGIAQNFFHNVKVK</sequence>
<comment type="caution">
    <text evidence="2">The sequence shown here is derived from an EMBL/GenBank/DDBJ whole genome shotgun (WGS) entry which is preliminary data.</text>
</comment>
<reference evidence="2" key="1">
    <citation type="submission" date="2020-10" db="EMBL/GenBank/DDBJ databases">
        <authorList>
            <person name="Gilroy R."/>
        </authorList>
    </citation>
    <scope>NUCLEOTIDE SEQUENCE</scope>
    <source>
        <strain evidence="2">23406</strain>
    </source>
</reference>
<dbReference type="EMBL" id="DVOH01000035">
    <property type="protein sequence ID" value="HIV00384.1"/>
    <property type="molecule type" value="Genomic_DNA"/>
</dbReference>
<keyword evidence="1" id="KW-1133">Transmembrane helix</keyword>
<evidence type="ECO:0000313" key="3">
    <source>
        <dbReference type="Proteomes" id="UP000886891"/>
    </source>
</evidence>
<evidence type="ECO:0000313" key="2">
    <source>
        <dbReference type="EMBL" id="HIV00384.1"/>
    </source>
</evidence>
<reference evidence="2" key="2">
    <citation type="journal article" date="2021" name="PeerJ">
        <title>Extensive microbial diversity within the chicken gut microbiome revealed by metagenomics and culture.</title>
        <authorList>
            <person name="Gilroy R."/>
            <person name="Ravi A."/>
            <person name="Getino M."/>
            <person name="Pursley I."/>
            <person name="Horton D.L."/>
            <person name="Alikhan N.F."/>
            <person name="Baker D."/>
            <person name="Gharbi K."/>
            <person name="Hall N."/>
            <person name="Watson M."/>
            <person name="Adriaenssens E.M."/>
            <person name="Foster-Nyarko E."/>
            <person name="Jarju S."/>
            <person name="Secka A."/>
            <person name="Antonio M."/>
            <person name="Oren A."/>
            <person name="Chaudhuri R.R."/>
            <person name="La Ragione R."/>
            <person name="Hildebrand F."/>
            <person name="Pallen M.J."/>
        </authorList>
    </citation>
    <scope>NUCLEOTIDE SEQUENCE</scope>
    <source>
        <strain evidence="2">23406</strain>
    </source>
</reference>
<name>A0A9D1SXP0_9FIRM</name>
<protein>
    <submittedName>
        <fullName evidence="2">Uncharacterized protein</fullName>
    </submittedName>
</protein>
<proteinExistence type="predicted"/>
<dbReference type="AlphaFoldDB" id="A0A9D1SXP0"/>
<dbReference type="PROSITE" id="PS51257">
    <property type="entry name" value="PROKAR_LIPOPROTEIN"/>
    <property type="match status" value="1"/>
</dbReference>